<protein>
    <submittedName>
        <fullName evidence="2">Uncharacterized protein</fullName>
    </submittedName>
</protein>
<dbReference type="AlphaFoldDB" id="A0A5J4WY16"/>
<reference evidence="2 3" key="1">
    <citation type="submission" date="2019-03" db="EMBL/GenBank/DDBJ databases">
        <title>Single cell metagenomics reveals metabolic interactions within the superorganism composed of flagellate Streblomastix strix and complex community of Bacteroidetes bacteria on its surface.</title>
        <authorList>
            <person name="Treitli S.C."/>
            <person name="Kolisko M."/>
            <person name="Husnik F."/>
            <person name="Keeling P."/>
            <person name="Hampl V."/>
        </authorList>
    </citation>
    <scope>NUCLEOTIDE SEQUENCE [LARGE SCALE GENOMIC DNA]</scope>
    <source>
        <strain evidence="2">ST1C</strain>
    </source>
</reference>
<evidence type="ECO:0000256" key="1">
    <source>
        <dbReference type="SAM" id="MobiDB-lite"/>
    </source>
</evidence>
<feature type="compositionally biased region" description="Low complexity" evidence="1">
    <location>
        <begin position="132"/>
        <end position="143"/>
    </location>
</feature>
<organism evidence="2 3">
    <name type="scientific">Streblomastix strix</name>
    <dbReference type="NCBI Taxonomy" id="222440"/>
    <lineage>
        <taxon>Eukaryota</taxon>
        <taxon>Metamonada</taxon>
        <taxon>Preaxostyla</taxon>
        <taxon>Oxymonadida</taxon>
        <taxon>Streblomastigidae</taxon>
        <taxon>Streblomastix</taxon>
    </lineage>
</organism>
<dbReference type="EMBL" id="SNRW01000642">
    <property type="protein sequence ID" value="KAA6399984.1"/>
    <property type="molecule type" value="Genomic_DNA"/>
</dbReference>
<dbReference type="Proteomes" id="UP000324800">
    <property type="component" value="Unassembled WGS sequence"/>
</dbReference>
<accession>A0A5J4WY16</accession>
<comment type="caution">
    <text evidence="2">The sequence shown here is derived from an EMBL/GenBank/DDBJ whole genome shotgun (WGS) entry which is preliminary data.</text>
</comment>
<evidence type="ECO:0000313" key="3">
    <source>
        <dbReference type="Proteomes" id="UP000324800"/>
    </source>
</evidence>
<sequence length="271" mass="30463">MATITLSEYNINPNAYVGQTTKFNGKFVSKTEVDDQGSFDAQVELDSLLSGILITEPIHILVDSKNMFKDELIPYEGQDKVLEFECLIKPKPPGYHSFKLVKTLWEKDGFVSHNNRRGAGAQQQLPIPQAQQQLPVRQQTQPPSDAPPSFAPKAPIQQQFPGAGGFGQPQMQAPVYQPQAGTMYGQQPQQAYGYQQQAPPTFQYGQPTQTGYGQQIGAFGYQQTFPQQQVQQGYLPQQRQYQAPPIYGFEGLPQLPQYQQQQFPQIHIEKQ</sequence>
<evidence type="ECO:0000313" key="2">
    <source>
        <dbReference type="EMBL" id="KAA6399984.1"/>
    </source>
</evidence>
<proteinExistence type="predicted"/>
<name>A0A5J4WY16_9EUKA</name>
<gene>
    <name evidence="2" type="ORF">EZS28_004493</name>
</gene>
<feature type="region of interest" description="Disordered" evidence="1">
    <location>
        <begin position="132"/>
        <end position="170"/>
    </location>
</feature>